<dbReference type="EMBL" id="VDCJ01000344">
    <property type="protein sequence ID" value="MRU23806.1"/>
    <property type="molecule type" value="Genomic_DNA"/>
</dbReference>
<organism evidence="1 2">
    <name type="scientific">Xylella fastidiosa subsp. multiplex</name>
    <dbReference type="NCBI Taxonomy" id="644357"/>
    <lineage>
        <taxon>Bacteria</taxon>
        <taxon>Pseudomonadati</taxon>
        <taxon>Pseudomonadota</taxon>
        <taxon>Gammaproteobacteria</taxon>
        <taxon>Lysobacterales</taxon>
        <taxon>Lysobacteraceae</taxon>
        <taxon>Xylella</taxon>
    </lineage>
</organism>
<gene>
    <name evidence="1" type="ORF">FG476_06875</name>
</gene>
<evidence type="ECO:0000313" key="1">
    <source>
        <dbReference type="EMBL" id="MRU23806.1"/>
    </source>
</evidence>
<dbReference type="Proteomes" id="UP000474061">
    <property type="component" value="Unassembled WGS sequence"/>
</dbReference>
<accession>A0A9Q4MHV5</accession>
<protein>
    <submittedName>
        <fullName evidence="1">Uncharacterized protein</fullName>
    </submittedName>
</protein>
<sequence>MACCVGERVVSGCCVIVVDDWMPQHRITATSMCPGWDTAVCCCRVRGTIDSNLALVWLLFV</sequence>
<dbReference type="RefSeq" id="WP_012337956.1">
    <property type="nucleotide sequence ID" value="NZ_CP047134.1"/>
</dbReference>
<dbReference type="AlphaFoldDB" id="A0A9Q4MHV5"/>
<proteinExistence type="predicted"/>
<reference evidence="1" key="1">
    <citation type="submission" date="2019-05" db="EMBL/GenBank/DDBJ databases">
        <authorList>
            <person name="Castillo A."/>
            <person name="Giampetruzzi A."/>
            <person name="Landa B."/>
            <person name="Saponari M."/>
            <person name="Almeida R.P.P."/>
            <person name="Moralejo E."/>
            <person name="Marco-Noales E."/>
            <person name="Velasco-Amo M.P."/>
            <person name="Roman-Ecija M."/>
            <person name="Navarro I."/>
            <person name="Monterde A."/>
            <person name="Barbe S."/>
        </authorList>
    </citation>
    <scope>NUCLEOTIDE SEQUENCE</scope>
    <source>
        <strain evidence="1">XYL1981</strain>
    </source>
</reference>
<reference evidence="1" key="2">
    <citation type="journal article" date="2020" name="Appl. Environ. Microbiol.">
        <title>Multiple intercontinental introductions associated with the emergence of a plant pathogen in Europe.</title>
        <authorList>
            <person name="Landa B.B."/>
            <person name="Castillo A.I."/>
            <person name="Giampetruzzi A."/>
            <person name="Kahn A."/>
            <person name="Roman-Ecija M."/>
            <person name="Velasco-Amo M.P."/>
            <person name="Navas-Cortes J.A."/>
            <person name="Marco-Noales E."/>
            <person name="Barbe S."/>
            <person name="Moralejo E."/>
            <person name="Coletta-Filho H.D."/>
            <person name="Saldarelli P."/>
            <person name="Saponari M."/>
            <person name="Almeida R.P.P."/>
        </authorList>
    </citation>
    <scope>NUCLEOTIDE SEQUENCE</scope>
    <source>
        <strain evidence="1">XYL1981</strain>
    </source>
</reference>
<comment type="caution">
    <text evidence="1">The sequence shown here is derived from an EMBL/GenBank/DDBJ whole genome shotgun (WGS) entry which is preliminary data.</text>
</comment>
<name>A0A9Q4MHV5_XYLFS</name>
<evidence type="ECO:0000313" key="2">
    <source>
        <dbReference type="Proteomes" id="UP000474061"/>
    </source>
</evidence>